<evidence type="ECO:0000256" key="5">
    <source>
        <dbReference type="PROSITE-ProRule" id="PRU00339"/>
    </source>
</evidence>
<feature type="transmembrane region" description="Helical" evidence="6">
    <location>
        <begin position="128"/>
        <end position="149"/>
    </location>
</feature>
<keyword evidence="2 6" id="KW-0812">Transmembrane</keyword>
<dbReference type="Pfam" id="PF11846">
    <property type="entry name" value="Wzy_C_2"/>
    <property type="match status" value="1"/>
</dbReference>
<dbReference type="InterPro" id="IPR051533">
    <property type="entry name" value="WaaL-like"/>
</dbReference>
<evidence type="ECO:0000256" key="2">
    <source>
        <dbReference type="ARBA" id="ARBA00022692"/>
    </source>
</evidence>
<feature type="transmembrane region" description="Helical" evidence="6">
    <location>
        <begin position="224"/>
        <end position="240"/>
    </location>
</feature>
<evidence type="ECO:0000313" key="9">
    <source>
        <dbReference type="EMBL" id="MDT0582884.1"/>
    </source>
</evidence>
<dbReference type="Pfam" id="PF04932">
    <property type="entry name" value="Wzy_C"/>
    <property type="match status" value="1"/>
</dbReference>
<sequence>MPHQSSYQSISNNTILALFGLTFLILMNYTTHQLGGFGLGLAFNNATWLGFTLIFAMGGLFISLKCSIKLSKSLVGYFLSIVLLLLPLSYAKQALEYDMFLIALAISSALILFFIVEQCNRRRFKTILLAILLLSALVQTVWGMVQYYLIYEPSLWFVAANSTQPHGTFGQKNVFSSYLAFGSLLAIYFLFNQSKKSRLAITLVFLIIILNAHLTMLAEARTGRVVPIIAVLAYLSYCAFKYKSRKLTFALGIVCLLTSFTPKQWFDIRPNQIVTAPIGIQSVGVRPLMYQVGVNLIMDKPLRGVGAGNMAREFMLKKIALEEQQNRIPTELPITSHIHNEPLQWMVELGVVSGLAFVGFMITWLLGLKNGWIDPSVLLLALPFVGHSLLEFPFYASAPHLFAFAIILALASKGRKKVVKFTPVASGFIIPAVGLISYKAIMFLLLSIASMNALIEYRQGNKQDESLLYSVTPTQSFERLFTHEKYQWTFKRGKQQGSISKEQVYSYIEFLEDNVMQWPEALLYVQLAEMYLISGQNKKAQEIMKEAYAFFPSDEKVIALHTKLNPS</sequence>
<dbReference type="PROSITE" id="PS50005">
    <property type="entry name" value="TPR"/>
    <property type="match status" value="1"/>
</dbReference>
<feature type="domain" description="O-antigen ligase-related" evidence="7">
    <location>
        <begin position="227"/>
        <end position="358"/>
    </location>
</feature>
<dbReference type="InterPro" id="IPR021797">
    <property type="entry name" value="Wzy_C_2"/>
</dbReference>
<evidence type="ECO:0000313" key="10">
    <source>
        <dbReference type="Proteomes" id="UP001249020"/>
    </source>
</evidence>
<dbReference type="AlphaFoldDB" id="A0AAW8R383"/>
<feature type="transmembrane region" description="Helical" evidence="6">
    <location>
        <begin position="97"/>
        <end position="116"/>
    </location>
</feature>
<comment type="subcellular location">
    <subcellularLocation>
        <location evidence="1">Membrane</location>
        <topology evidence="1">Multi-pass membrane protein</topology>
    </subcellularLocation>
</comment>
<comment type="caution">
    <text evidence="9">The sequence shown here is derived from an EMBL/GenBank/DDBJ whole genome shotgun (WGS) entry which is preliminary data.</text>
</comment>
<feature type="transmembrane region" description="Helical" evidence="6">
    <location>
        <begin position="345"/>
        <end position="366"/>
    </location>
</feature>
<evidence type="ECO:0000256" key="6">
    <source>
        <dbReference type="SAM" id="Phobius"/>
    </source>
</evidence>
<gene>
    <name evidence="9" type="ORF">RM544_10055</name>
</gene>
<reference evidence="9 10" key="1">
    <citation type="submission" date="2023-09" db="EMBL/GenBank/DDBJ databases">
        <authorList>
            <person name="Rey-Velasco X."/>
        </authorList>
    </citation>
    <scope>NUCLEOTIDE SEQUENCE [LARGE SCALE GENOMIC DNA]</scope>
    <source>
        <strain evidence="9 10">W409</strain>
    </source>
</reference>
<organism evidence="9 10">
    <name type="scientific">Brumicola blandensis</name>
    <dbReference type="NCBI Taxonomy" id="3075611"/>
    <lineage>
        <taxon>Bacteria</taxon>
        <taxon>Pseudomonadati</taxon>
        <taxon>Pseudomonadota</taxon>
        <taxon>Gammaproteobacteria</taxon>
        <taxon>Alteromonadales</taxon>
        <taxon>Alteromonadaceae</taxon>
        <taxon>Brumicola</taxon>
    </lineage>
</organism>
<protein>
    <submittedName>
        <fullName evidence="9">Wzy polymerase domain-containing protein</fullName>
    </submittedName>
</protein>
<feature type="transmembrane region" description="Helical" evidence="6">
    <location>
        <begin position="199"/>
        <end position="218"/>
    </location>
</feature>
<evidence type="ECO:0000256" key="4">
    <source>
        <dbReference type="ARBA" id="ARBA00023136"/>
    </source>
</evidence>
<feature type="transmembrane region" description="Helical" evidence="6">
    <location>
        <begin position="42"/>
        <end position="62"/>
    </location>
</feature>
<evidence type="ECO:0000256" key="1">
    <source>
        <dbReference type="ARBA" id="ARBA00004141"/>
    </source>
</evidence>
<feature type="domain" description="Virulence factor membrane-bound polymerase C-terminal" evidence="8">
    <location>
        <begin position="378"/>
        <end position="556"/>
    </location>
</feature>
<dbReference type="Proteomes" id="UP001249020">
    <property type="component" value="Unassembled WGS sequence"/>
</dbReference>
<dbReference type="EMBL" id="JAVRIE010000003">
    <property type="protein sequence ID" value="MDT0582884.1"/>
    <property type="molecule type" value="Genomic_DNA"/>
</dbReference>
<proteinExistence type="predicted"/>
<dbReference type="PANTHER" id="PTHR37422:SF21">
    <property type="entry name" value="EXOQ-LIKE PROTEIN"/>
    <property type="match status" value="1"/>
</dbReference>
<accession>A0AAW8R383</accession>
<evidence type="ECO:0000256" key="3">
    <source>
        <dbReference type="ARBA" id="ARBA00022989"/>
    </source>
</evidence>
<dbReference type="PANTHER" id="PTHR37422">
    <property type="entry name" value="TEICHURONIC ACID BIOSYNTHESIS PROTEIN TUAE"/>
    <property type="match status" value="1"/>
</dbReference>
<dbReference type="InterPro" id="IPR019734">
    <property type="entry name" value="TPR_rpt"/>
</dbReference>
<keyword evidence="10" id="KW-1185">Reference proteome</keyword>
<evidence type="ECO:0000259" key="7">
    <source>
        <dbReference type="Pfam" id="PF04932"/>
    </source>
</evidence>
<feature type="transmembrane region" description="Helical" evidence="6">
    <location>
        <begin position="74"/>
        <end position="91"/>
    </location>
</feature>
<feature type="transmembrane region" description="Helical" evidence="6">
    <location>
        <begin position="12"/>
        <end position="30"/>
    </location>
</feature>
<keyword evidence="4 6" id="KW-0472">Membrane</keyword>
<feature type="transmembrane region" description="Helical" evidence="6">
    <location>
        <begin position="392"/>
        <end position="412"/>
    </location>
</feature>
<dbReference type="RefSeq" id="WP_311361654.1">
    <property type="nucleotide sequence ID" value="NZ_JAVRIE010000003.1"/>
</dbReference>
<keyword evidence="5" id="KW-0802">TPR repeat</keyword>
<name>A0AAW8R383_9ALTE</name>
<evidence type="ECO:0000259" key="8">
    <source>
        <dbReference type="Pfam" id="PF11846"/>
    </source>
</evidence>
<feature type="transmembrane region" description="Helical" evidence="6">
    <location>
        <begin position="175"/>
        <end position="192"/>
    </location>
</feature>
<keyword evidence="3 6" id="KW-1133">Transmembrane helix</keyword>
<dbReference type="GO" id="GO:0016020">
    <property type="term" value="C:membrane"/>
    <property type="evidence" value="ECO:0007669"/>
    <property type="project" value="UniProtKB-SubCell"/>
</dbReference>
<feature type="transmembrane region" description="Helical" evidence="6">
    <location>
        <begin position="424"/>
        <end position="449"/>
    </location>
</feature>
<dbReference type="InterPro" id="IPR007016">
    <property type="entry name" value="O-antigen_ligase-rel_domated"/>
</dbReference>
<feature type="repeat" description="TPR" evidence="5">
    <location>
        <begin position="521"/>
        <end position="554"/>
    </location>
</feature>